<evidence type="ECO:0000256" key="1">
    <source>
        <dbReference type="ARBA" id="ARBA00005495"/>
    </source>
</evidence>
<accession>A0A6I1I8A8</accession>
<organism evidence="6 7">
    <name type="scientific">Janthinobacterium violaceinigrum</name>
    <dbReference type="NCBI Taxonomy" id="2654252"/>
    <lineage>
        <taxon>Bacteria</taxon>
        <taxon>Pseudomonadati</taxon>
        <taxon>Pseudomonadota</taxon>
        <taxon>Betaproteobacteria</taxon>
        <taxon>Burkholderiales</taxon>
        <taxon>Oxalobacteraceae</taxon>
        <taxon>Janthinobacterium</taxon>
    </lineage>
</organism>
<sequence>MENVVQAGGCLCGAVRFEVTGEGSNPHSCSCRNCQQHTGAPTVAWVEFARDQVRWTGTAGAPATYRSSGYSSRAFCTACGSSIGAIDDAPTVALLVGSFDHPARAAFAPACHSFDDLRPLWWHFDGAMAAPGPGGAGK</sequence>
<dbReference type="Proteomes" id="UP000468717">
    <property type="component" value="Unassembled WGS sequence"/>
</dbReference>
<dbReference type="PANTHER" id="PTHR33337:SF40">
    <property type="entry name" value="CENP-V_GFA DOMAIN-CONTAINING PROTEIN-RELATED"/>
    <property type="match status" value="1"/>
</dbReference>
<dbReference type="Pfam" id="PF04828">
    <property type="entry name" value="GFA"/>
    <property type="match status" value="1"/>
</dbReference>
<proteinExistence type="inferred from homology"/>
<name>A0A6I1I8A8_9BURK</name>
<evidence type="ECO:0000313" key="6">
    <source>
        <dbReference type="EMBL" id="KAB8065989.1"/>
    </source>
</evidence>
<comment type="caution">
    <text evidence="6">The sequence shown here is derived from an EMBL/GenBank/DDBJ whole genome shotgun (WGS) entry which is preliminary data.</text>
</comment>
<keyword evidence="7" id="KW-1185">Reference proteome</keyword>
<keyword evidence="2" id="KW-0479">Metal-binding</keyword>
<dbReference type="Gene3D" id="3.90.1590.10">
    <property type="entry name" value="glutathione-dependent formaldehyde- activating enzyme (gfa)"/>
    <property type="match status" value="1"/>
</dbReference>
<dbReference type="SUPFAM" id="SSF51316">
    <property type="entry name" value="Mss4-like"/>
    <property type="match status" value="1"/>
</dbReference>
<evidence type="ECO:0000256" key="3">
    <source>
        <dbReference type="ARBA" id="ARBA00022833"/>
    </source>
</evidence>
<evidence type="ECO:0000313" key="7">
    <source>
        <dbReference type="Proteomes" id="UP000468717"/>
    </source>
</evidence>
<dbReference type="RefSeq" id="WP_152281560.1">
    <property type="nucleotide sequence ID" value="NZ_WFLI01000004.1"/>
</dbReference>
<protein>
    <submittedName>
        <fullName evidence="6">GFA family protein</fullName>
    </submittedName>
</protein>
<gene>
    <name evidence="6" type="ORF">GCN75_04525</name>
</gene>
<dbReference type="AlphaFoldDB" id="A0A6I1I8A8"/>
<dbReference type="EMBL" id="WFLI01000004">
    <property type="protein sequence ID" value="KAB8065989.1"/>
    <property type="molecule type" value="Genomic_DNA"/>
</dbReference>
<dbReference type="GO" id="GO:0046872">
    <property type="term" value="F:metal ion binding"/>
    <property type="evidence" value="ECO:0007669"/>
    <property type="project" value="UniProtKB-KW"/>
</dbReference>
<dbReference type="InterPro" id="IPR011057">
    <property type="entry name" value="Mss4-like_sf"/>
</dbReference>
<comment type="similarity">
    <text evidence="1">Belongs to the Gfa family.</text>
</comment>
<evidence type="ECO:0000259" key="5">
    <source>
        <dbReference type="PROSITE" id="PS51891"/>
    </source>
</evidence>
<reference evidence="6 7" key="1">
    <citation type="submission" date="2019-10" db="EMBL/GenBank/DDBJ databases">
        <title>Three novel species isolated from a subtropical stream in China.</title>
        <authorList>
            <person name="Lu H."/>
        </authorList>
    </citation>
    <scope>NUCLEOTIDE SEQUENCE [LARGE SCALE GENOMIC DNA]</scope>
    <source>
        <strain evidence="6 7">FT13W</strain>
    </source>
</reference>
<feature type="domain" description="CENP-V/GFA" evidence="5">
    <location>
        <begin position="6"/>
        <end position="123"/>
    </location>
</feature>
<keyword evidence="3" id="KW-0862">Zinc</keyword>
<dbReference type="GO" id="GO:0016846">
    <property type="term" value="F:carbon-sulfur lyase activity"/>
    <property type="evidence" value="ECO:0007669"/>
    <property type="project" value="InterPro"/>
</dbReference>
<keyword evidence="4" id="KW-0456">Lyase</keyword>
<evidence type="ECO:0000256" key="4">
    <source>
        <dbReference type="ARBA" id="ARBA00023239"/>
    </source>
</evidence>
<dbReference type="InterPro" id="IPR006913">
    <property type="entry name" value="CENP-V/GFA"/>
</dbReference>
<evidence type="ECO:0000256" key="2">
    <source>
        <dbReference type="ARBA" id="ARBA00022723"/>
    </source>
</evidence>
<dbReference type="PROSITE" id="PS51891">
    <property type="entry name" value="CENP_V_GFA"/>
    <property type="match status" value="1"/>
</dbReference>
<dbReference type="PANTHER" id="PTHR33337">
    <property type="entry name" value="GFA DOMAIN-CONTAINING PROTEIN"/>
    <property type="match status" value="1"/>
</dbReference>